<feature type="domain" description="FAD-dependent oxidoreductase 2 FAD-binding" evidence="4">
    <location>
        <begin position="36"/>
        <end position="170"/>
    </location>
</feature>
<accession>A0A061RLI1</accession>
<gene>
    <name evidence="5" type="ORF">TSPGSL018_27911</name>
</gene>
<name>A0A061RLI1_9CHLO</name>
<keyword evidence="1" id="KW-0285">Flavoprotein</keyword>
<dbReference type="Pfam" id="PF00890">
    <property type="entry name" value="FAD_binding_2"/>
    <property type="match status" value="1"/>
</dbReference>
<dbReference type="AlphaFoldDB" id="A0A061RLI1"/>
<evidence type="ECO:0000256" key="1">
    <source>
        <dbReference type="ARBA" id="ARBA00022630"/>
    </source>
</evidence>
<evidence type="ECO:0000259" key="4">
    <source>
        <dbReference type="Pfam" id="PF00890"/>
    </source>
</evidence>
<evidence type="ECO:0000313" key="5">
    <source>
        <dbReference type="EMBL" id="JAC73777.1"/>
    </source>
</evidence>
<dbReference type="Gene3D" id="3.50.50.60">
    <property type="entry name" value="FAD/NAD(P)-binding domain"/>
    <property type="match status" value="1"/>
</dbReference>
<protein>
    <recommendedName>
        <fullName evidence="4">FAD-dependent oxidoreductase 2 FAD-binding domain-containing protein</fullName>
    </recommendedName>
</protein>
<dbReference type="InterPro" id="IPR036188">
    <property type="entry name" value="FAD/NAD-bd_sf"/>
</dbReference>
<proteinExistence type="predicted"/>
<reference evidence="5" key="1">
    <citation type="submission" date="2014-05" db="EMBL/GenBank/DDBJ databases">
        <title>The transcriptome of the halophilic microalga Tetraselmis sp. GSL018 isolated from the Great Salt Lake, Utah.</title>
        <authorList>
            <person name="Jinkerson R.E."/>
            <person name="D'Adamo S."/>
            <person name="Posewitz M.C."/>
        </authorList>
    </citation>
    <scope>NUCLEOTIDE SEQUENCE</scope>
    <source>
        <strain evidence="5">GSL018</strain>
    </source>
</reference>
<dbReference type="SUPFAM" id="SSF51905">
    <property type="entry name" value="FAD/NAD(P)-binding domain"/>
    <property type="match status" value="1"/>
</dbReference>
<dbReference type="EMBL" id="GBEZ01012080">
    <property type="protein sequence ID" value="JAC73777.1"/>
    <property type="molecule type" value="Transcribed_RNA"/>
</dbReference>
<feature type="signal peptide" evidence="3">
    <location>
        <begin position="1"/>
        <end position="21"/>
    </location>
</feature>
<evidence type="ECO:0000256" key="3">
    <source>
        <dbReference type="SAM" id="SignalP"/>
    </source>
</evidence>
<feature type="chain" id="PRO_5001605869" description="FAD-dependent oxidoreductase 2 FAD-binding domain-containing protein" evidence="3">
    <location>
        <begin position="22"/>
        <end position="173"/>
    </location>
</feature>
<keyword evidence="3" id="KW-0732">Signal</keyword>
<dbReference type="InterPro" id="IPR003953">
    <property type="entry name" value="FAD-dep_OxRdtase_2_FAD-bd"/>
</dbReference>
<dbReference type="InterPro" id="IPR050315">
    <property type="entry name" value="FAD-oxidoreductase_2"/>
</dbReference>
<keyword evidence="2" id="KW-0560">Oxidoreductase</keyword>
<evidence type="ECO:0000256" key="2">
    <source>
        <dbReference type="ARBA" id="ARBA00023002"/>
    </source>
</evidence>
<dbReference type="PANTHER" id="PTHR43400:SF1">
    <property type="entry name" value="FUMARATE REDUCTASE"/>
    <property type="match status" value="1"/>
</dbReference>
<dbReference type="GO" id="GO:0016491">
    <property type="term" value="F:oxidoreductase activity"/>
    <property type="evidence" value="ECO:0007669"/>
    <property type="project" value="UniProtKB-KW"/>
</dbReference>
<dbReference type="PANTHER" id="PTHR43400">
    <property type="entry name" value="FUMARATE REDUCTASE"/>
    <property type="match status" value="1"/>
</dbReference>
<sequence>MVALEQSTALLLLSAMHFMSGATNVSSDTQYPVYRVVVVGGGLAGLSATLEILSSGLEAVQVVVIEKEANLGGNSARASSGVSGLTESEGDSLEAYGQDTLASGGGRSRPELVSALVGNSTEALRFLESHGVDLSKITQLGGHTVKRTHSNPSGPNVGFAIIKALSTAVQESP</sequence>
<organism evidence="5">
    <name type="scientific">Tetraselmis sp. GSL018</name>
    <dbReference type="NCBI Taxonomy" id="582737"/>
    <lineage>
        <taxon>Eukaryota</taxon>
        <taxon>Viridiplantae</taxon>
        <taxon>Chlorophyta</taxon>
        <taxon>core chlorophytes</taxon>
        <taxon>Chlorodendrophyceae</taxon>
        <taxon>Chlorodendrales</taxon>
        <taxon>Chlorodendraceae</taxon>
        <taxon>Tetraselmis</taxon>
    </lineage>
</organism>
<feature type="non-terminal residue" evidence="5">
    <location>
        <position position="173"/>
    </location>
</feature>